<dbReference type="EMBL" id="JBFXLQ010000028">
    <property type="protein sequence ID" value="KAL2865989.1"/>
    <property type="molecule type" value="Genomic_DNA"/>
</dbReference>
<evidence type="ECO:0000256" key="1">
    <source>
        <dbReference type="SAM" id="Phobius"/>
    </source>
</evidence>
<keyword evidence="1" id="KW-1133">Transmembrane helix</keyword>
<dbReference type="GeneID" id="98139861"/>
<name>A0ABR4LN79_9EURO</name>
<sequence>MAALPHWEHLPLFFCSSSAASSFFFFLLLLHLPFTTPSYGRPVLFPAGIDLSSIDRNSNQPWTGDLTTVSQPAKCQRLPSCSLCALSPLVYPYLSTLRGRAILLLLVLLIGGDHQCS</sequence>
<proteinExistence type="predicted"/>
<keyword evidence="3" id="KW-1185">Reference proteome</keyword>
<protein>
    <recommendedName>
        <fullName evidence="4">Secreted protein</fullName>
    </recommendedName>
</protein>
<evidence type="ECO:0008006" key="4">
    <source>
        <dbReference type="Google" id="ProtNLM"/>
    </source>
</evidence>
<evidence type="ECO:0000313" key="3">
    <source>
        <dbReference type="Proteomes" id="UP001610432"/>
    </source>
</evidence>
<reference evidence="2 3" key="1">
    <citation type="submission" date="2024-07" db="EMBL/GenBank/DDBJ databases">
        <title>Section-level genome sequencing and comparative genomics of Aspergillus sections Usti and Cavernicolus.</title>
        <authorList>
            <consortium name="Lawrence Berkeley National Laboratory"/>
            <person name="Nybo J.L."/>
            <person name="Vesth T.C."/>
            <person name="Theobald S."/>
            <person name="Frisvad J.C."/>
            <person name="Larsen T.O."/>
            <person name="Kjaerboelling I."/>
            <person name="Rothschild-Mancinelli K."/>
            <person name="Lyhne E.K."/>
            <person name="Kogle M.E."/>
            <person name="Barry K."/>
            <person name="Clum A."/>
            <person name="Na H."/>
            <person name="Ledsgaard L."/>
            <person name="Lin J."/>
            <person name="Lipzen A."/>
            <person name="Kuo A."/>
            <person name="Riley R."/>
            <person name="Mondo S."/>
            <person name="Labutti K."/>
            <person name="Haridas S."/>
            <person name="Pangalinan J."/>
            <person name="Salamov A.A."/>
            <person name="Simmons B.A."/>
            <person name="Magnuson J.K."/>
            <person name="Chen J."/>
            <person name="Drula E."/>
            <person name="Henrissat B."/>
            <person name="Wiebenga A."/>
            <person name="Lubbers R.J."/>
            <person name="Gomes A.C."/>
            <person name="Macurrencykelacurrency M.R."/>
            <person name="Stajich J."/>
            <person name="Grigoriev I.V."/>
            <person name="Mortensen U.H."/>
            <person name="De Vries R.P."/>
            <person name="Baker S.E."/>
            <person name="Andersen M.R."/>
        </authorList>
    </citation>
    <scope>NUCLEOTIDE SEQUENCE [LARGE SCALE GENOMIC DNA]</scope>
    <source>
        <strain evidence="2 3">CBS 449.75</strain>
    </source>
</reference>
<accession>A0ABR4LN79</accession>
<evidence type="ECO:0000313" key="2">
    <source>
        <dbReference type="EMBL" id="KAL2865989.1"/>
    </source>
</evidence>
<keyword evidence="1" id="KW-0812">Transmembrane</keyword>
<organism evidence="2 3">
    <name type="scientific">Aspergillus lucknowensis</name>
    <dbReference type="NCBI Taxonomy" id="176173"/>
    <lineage>
        <taxon>Eukaryota</taxon>
        <taxon>Fungi</taxon>
        <taxon>Dikarya</taxon>
        <taxon>Ascomycota</taxon>
        <taxon>Pezizomycotina</taxon>
        <taxon>Eurotiomycetes</taxon>
        <taxon>Eurotiomycetidae</taxon>
        <taxon>Eurotiales</taxon>
        <taxon>Aspergillaceae</taxon>
        <taxon>Aspergillus</taxon>
        <taxon>Aspergillus subgen. Nidulantes</taxon>
    </lineage>
</organism>
<gene>
    <name evidence="2" type="ORF">BJX67DRAFT_149901</name>
</gene>
<keyword evidence="1" id="KW-0472">Membrane</keyword>
<dbReference type="Proteomes" id="UP001610432">
    <property type="component" value="Unassembled WGS sequence"/>
</dbReference>
<dbReference type="RefSeq" id="XP_070884968.1">
    <property type="nucleotide sequence ID" value="XM_071024789.1"/>
</dbReference>
<comment type="caution">
    <text evidence="2">The sequence shown here is derived from an EMBL/GenBank/DDBJ whole genome shotgun (WGS) entry which is preliminary data.</text>
</comment>
<feature type="transmembrane region" description="Helical" evidence="1">
    <location>
        <begin position="12"/>
        <end position="34"/>
    </location>
</feature>